<dbReference type="Gene3D" id="2.40.30.170">
    <property type="match status" value="1"/>
</dbReference>
<comment type="caution">
    <text evidence="6">The sequence shown here is derived from an EMBL/GenBank/DDBJ whole genome shotgun (WGS) entry which is preliminary data.</text>
</comment>
<dbReference type="InterPro" id="IPR058627">
    <property type="entry name" value="MdtA-like_C"/>
</dbReference>
<evidence type="ECO:0000313" key="7">
    <source>
        <dbReference type="Proteomes" id="UP000664882"/>
    </source>
</evidence>
<dbReference type="Pfam" id="PF25967">
    <property type="entry name" value="RND-MFP_C"/>
    <property type="match status" value="1"/>
</dbReference>
<evidence type="ECO:0000256" key="1">
    <source>
        <dbReference type="ARBA" id="ARBA00004196"/>
    </source>
</evidence>
<dbReference type="Proteomes" id="UP000664882">
    <property type="component" value="Unassembled WGS sequence"/>
</dbReference>
<name>A0ABS3NEE0_9GAMM</name>
<evidence type="ECO:0000256" key="3">
    <source>
        <dbReference type="ARBA" id="ARBA00022448"/>
    </source>
</evidence>
<evidence type="ECO:0000313" key="6">
    <source>
        <dbReference type="EMBL" id="MBO1518953.1"/>
    </source>
</evidence>
<dbReference type="SUPFAM" id="SSF111369">
    <property type="entry name" value="HlyD-like secretion proteins"/>
    <property type="match status" value="1"/>
</dbReference>
<dbReference type="InterPro" id="IPR058625">
    <property type="entry name" value="MdtA-like_BSH"/>
</dbReference>
<dbReference type="Pfam" id="PF25917">
    <property type="entry name" value="BSH_RND"/>
    <property type="match status" value="1"/>
</dbReference>
<feature type="domain" description="Multidrug resistance protein MdtA-like C-terminal permuted SH3" evidence="5">
    <location>
        <begin position="242"/>
        <end position="301"/>
    </location>
</feature>
<evidence type="ECO:0000259" key="5">
    <source>
        <dbReference type="Pfam" id="PF25967"/>
    </source>
</evidence>
<organism evidence="6 7">
    <name type="scientific">Oceanisphaera pacifica</name>
    <dbReference type="NCBI Taxonomy" id="2818389"/>
    <lineage>
        <taxon>Bacteria</taxon>
        <taxon>Pseudomonadati</taxon>
        <taxon>Pseudomonadota</taxon>
        <taxon>Gammaproteobacteria</taxon>
        <taxon>Aeromonadales</taxon>
        <taxon>Aeromonadaceae</taxon>
        <taxon>Oceanisphaera</taxon>
    </lineage>
</organism>
<reference evidence="6 7" key="1">
    <citation type="submission" date="2021-03" db="EMBL/GenBank/DDBJ databases">
        <title>Oceanisphaera sp. nov., isolated from the intestine.</title>
        <authorList>
            <person name="Zhao L.-H."/>
            <person name="Shi L.-F."/>
        </authorList>
    </citation>
    <scope>NUCLEOTIDE SEQUENCE [LARGE SCALE GENOMIC DNA]</scope>
    <source>
        <strain evidence="6 7">DM8</strain>
    </source>
</reference>
<sequence length="313" mass="34571">MLTVDPDETRLDLRFPGRVRAVERAELAFNIPGRLIELPVKEGQRVAKGDLVATLDGESYQIVLASAKAEYNKARTDYNRVLKIWKQSQAIAKAEVDQQRTAMEVARARYLSAKKDVDDTRLTAPFAGVITKRRVENFSNVQAKEPIVSLQDLSQLEIVINVPERIVRNRPKQVVGYAVFSGQEEHRLPVSLKSFSSESNSQTQTYEVVLALEPDNEITILPGMSVDIFPTNALSTDTARSIQVPLQAIYANGDGTTGVWVVNPDTDRVSLRALELGEVMGSNVVVKSGLKSGEKIVTAGVSQLREDMLVRPL</sequence>
<dbReference type="PANTHER" id="PTHR30469:SF20">
    <property type="entry name" value="EFFLUX RND TRANSPORTER PERIPLASMIC ADAPTOR SUBUNIT"/>
    <property type="match status" value="1"/>
</dbReference>
<feature type="domain" description="Multidrug resistance protein MdtA-like barrel-sandwich hybrid" evidence="4">
    <location>
        <begin position="25"/>
        <end position="143"/>
    </location>
</feature>
<dbReference type="Gene3D" id="2.40.50.100">
    <property type="match status" value="1"/>
</dbReference>
<dbReference type="EMBL" id="JAGDFX010000004">
    <property type="protein sequence ID" value="MBO1518953.1"/>
    <property type="molecule type" value="Genomic_DNA"/>
</dbReference>
<keyword evidence="3" id="KW-0813">Transport</keyword>
<evidence type="ECO:0000256" key="2">
    <source>
        <dbReference type="ARBA" id="ARBA00009477"/>
    </source>
</evidence>
<dbReference type="InterPro" id="IPR006143">
    <property type="entry name" value="RND_pump_MFP"/>
</dbReference>
<gene>
    <name evidence="6" type="ORF">J3U76_04755</name>
</gene>
<comment type="subcellular location">
    <subcellularLocation>
        <location evidence="1">Cell envelope</location>
    </subcellularLocation>
</comment>
<protein>
    <submittedName>
        <fullName evidence="6">Efflux RND transporter periplasmic adaptor subunit</fullName>
    </submittedName>
</protein>
<proteinExistence type="inferred from homology"/>
<dbReference type="NCBIfam" id="TIGR01730">
    <property type="entry name" value="RND_mfp"/>
    <property type="match status" value="1"/>
</dbReference>
<comment type="similarity">
    <text evidence="2">Belongs to the membrane fusion protein (MFP) (TC 8.A.1) family.</text>
</comment>
<dbReference type="PANTHER" id="PTHR30469">
    <property type="entry name" value="MULTIDRUG RESISTANCE PROTEIN MDTA"/>
    <property type="match status" value="1"/>
</dbReference>
<accession>A0ABS3NEE0</accession>
<dbReference type="Gene3D" id="2.40.420.20">
    <property type="match status" value="1"/>
</dbReference>
<evidence type="ECO:0000259" key="4">
    <source>
        <dbReference type="Pfam" id="PF25917"/>
    </source>
</evidence>
<keyword evidence="7" id="KW-1185">Reference proteome</keyword>
<dbReference type="Gene3D" id="1.10.287.470">
    <property type="entry name" value="Helix hairpin bin"/>
    <property type="match status" value="1"/>
</dbReference>